<sequence>MRRRAQAGRAIAARASALAAGLALAASVASAALAPETSLRPLPRASEAAPSAPAGSGAAAEAQPAPRPVYVPVFYKAEVRPTPRPGGAGSQRAKALVAPRAALADGPASALAVAASLRPSLRPRGLRAPAPSNRPAKAAVLPASTAVRTPVPTVAINSKLGKVCGSKEIIGRKLAPIPGRINGCGIADPVQVYEVSGVRLSNPARMDCVTAKALNDWTKSAVKPTFGRLGGGIREYRVAAGYACRTRNNQPGAKISEHGKGRAIDISAFTLKNGQTITVLQGWNRKVEGKLLRSVHKQACKPFGTVLGPNADRFHRDHFHLDTARYRSGSYCR</sequence>
<evidence type="ECO:0000256" key="1">
    <source>
        <dbReference type="SAM" id="MobiDB-lite"/>
    </source>
</evidence>
<dbReference type="RefSeq" id="WP_085867759.1">
    <property type="nucleotide sequence ID" value="NZ_FWFQ01000006.1"/>
</dbReference>
<name>A0A1Y5S111_9RHOB</name>
<gene>
    <name evidence="4" type="ORF">PSA7680_01209</name>
</gene>
<feature type="region of interest" description="Disordered" evidence="1">
    <location>
        <begin position="43"/>
        <end position="63"/>
    </location>
</feature>
<dbReference type="AlphaFoldDB" id="A0A1Y5S111"/>
<dbReference type="InterPro" id="IPR009683">
    <property type="entry name" value="Extensin-like_C"/>
</dbReference>
<evidence type="ECO:0000313" key="4">
    <source>
        <dbReference type="EMBL" id="SLN27174.1"/>
    </source>
</evidence>
<feature type="domain" description="Extensin-like C-terminal" evidence="3">
    <location>
        <begin position="181"/>
        <end position="333"/>
    </location>
</feature>
<accession>A0A1Y5S111</accession>
<evidence type="ECO:0000259" key="3">
    <source>
        <dbReference type="Pfam" id="PF06904"/>
    </source>
</evidence>
<feature type="chain" id="PRO_5012667026" description="Extensin-like C-terminal domain-containing protein" evidence="2">
    <location>
        <begin position="26"/>
        <end position="333"/>
    </location>
</feature>
<protein>
    <recommendedName>
        <fullName evidence="3">Extensin-like C-terminal domain-containing protein</fullName>
    </recommendedName>
</protein>
<keyword evidence="2" id="KW-0732">Signal</keyword>
<dbReference type="EMBL" id="FWFQ01000006">
    <property type="protein sequence ID" value="SLN27174.1"/>
    <property type="molecule type" value="Genomic_DNA"/>
</dbReference>
<dbReference type="OrthoDB" id="9809788at2"/>
<dbReference type="Pfam" id="PF06904">
    <property type="entry name" value="Extensin-like_C"/>
    <property type="match status" value="1"/>
</dbReference>
<feature type="signal peptide" evidence="2">
    <location>
        <begin position="1"/>
        <end position="25"/>
    </location>
</feature>
<evidence type="ECO:0000313" key="5">
    <source>
        <dbReference type="Proteomes" id="UP000193409"/>
    </source>
</evidence>
<dbReference type="Proteomes" id="UP000193409">
    <property type="component" value="Unassembled WGS sequence"/>
</dbReference>
<keyword evidence="5" id="KW-1185">Reference proteome</keyword>
<evidence type="ECO:0000256" key="2">
    <source>
        <dbReference type="SAM" id="SignalP"/>
    </source>
</evidence>
<organism evidence="4 5">
    <name type="scientific">Pseudoruegeria aquimaris</name>
    <dbReference type="NCBI Taxonomy" id="393663"/>
    <lineage>
        <taxon>Bacteria</taxon>
        <taxon>Pseudomonadati</taxon>
        <taxon>Pseudomonadota</taxon>
        <taxon>Alphaproteobacteria</taxon>
        <taxon>Rhodobacterales</taxon>
        <taxon>Roseobacteraceae</taxon>
        <taxon>Pseudoruegeria</taxon>
    </lineage>
</organism>
<reference evidence="4 5" key="1">
    <citation type="submission" date="2017-03" db="EMBL/GenBank/DDBJ databases">
        <authorList>
            <person name="Afonso C.L."/>
            <person name="Miller P.J."/>
            <person name="Scott M.A."/>
            <person name="Spackman E."/>
            <person name="Goraichik I."/>
            <person name="Dimitrov K.M."/>
            <person name="Suarez D.L."/>
            <person name="Swayne D.E."/>
        </authorList>
    </citation>
    <scope>NUCLEOTIDE SEQUENCE [LARGE SCALE GENOMIC DNA]</scope>
    <source>
        <strain evidence="4 5">CECT 7680</strain>
    </source>
</reference>
<proteinExistence type="predicted"/>